<evidence type="ECO:0000256" key="6">
    <source>
        <dbReference type="ARBA" id="ARBA00022500"/>
    </source>
</evidence>
<evidence type="ECO:0000256" key="10">
    <source>
        <dbReference type="ARBA" id="ARBA00023225"/>
    </source>
</evidence>
<dbReference type="InterPro" id="IPR012823">
    <property type="entry name" value="Flagell_FliJ"/>
</dbReference>
<sequence length="146" mass="17330">MSTSVQLLEKCLEIQQQRYREAMKKALQSEQSLNQQRDQLNYLQQAINDYRTGTDTQVTPMSVINLIRFRNLLQQVADLQHQRVDRGQEEYNQLSLQAAGEHRKLKAMEKLLEKIQQKSRMKLIKSEQKMLDDHAIRQYIDQRQDA</sequence>
<keyword evidence="10" id="KW-1006">Bacterial flagellum protein export</keyword>
<protein>
    <recommendedName>
        <fullName evidence="3">Flagellar FliJ protein</fullName>
    </recommendedName>
</protein>
<name>A0ABP8V0Y7_9GAMM</name>
<dbReference type="EMBL" id="BAABFL010000135">
    <property type="protein sequence ID" value="GAA4649542.1"/>
    <property type="molecule type" value="Genomic_DNA"/>
</dbReference>
<dbReference type="Gene3D" id="1.10.287.1700">
    <property type="match status" value="1"/>
</dbReference>
<gene>
    <name evidence="11" type="ORF">GCM10023116_18160</name>
</gene>
<keyword evidence="12" id="KW-1185">Reference proteome</keyword>
<keyword evidence="6" id="KW-0145">Chemotaxis</keyword>
<evidence type="ECO:0000256" key="5">
    <source>
        <dbReference type="ARBA" id="ARBA00022475"/>
    </source>
</evidence>
<evidence type="ECO:0000256" key="7">
    <source>
        <dbReference type="ARBA" id="ARBA00022795"/>
    </source>
</evidence>
<evidence type="ECO:0000313" key="12">
    <source>
        <dbReference type="Proteomes" id="UP001500604"/>
    </source>
</evidence>
<evidence type="ECO:0000256" key="8">
    <source>
        <dbReference type="ARBA" id="ARBA00022927"/>
    </source>
</evidence>
<dbReference type="Pfam" id="PF02050">
    <property type="entry name" value="FliJ"/>
    <property type="match status" value="1"/>
</dbReference>
<comment type="similarity">
    <text evidence="2">Belongs to the FliJ family.</text>
</comment>
<organism evidence="11 12">
    <name type="scientific">Kistimonas scapharcae</name>
    <dbReference type="NCBI Taxonomy" id="1036133"/>
    <lineage>
        <taxon>Bacteria</taxon>
        <taxon>Pseudomonadati</taxon>
        <taxon>Pseudomonadota</taxon>
        <taxon>Gammaproteobacteria</taxon>
        <taxon>Oceanospirillales</taxon>
        <taxon>Endozoicomonadaceae</taxon>
        <taxon>Kistimonas</taxon>
    </lineage>
</organism>
<dbReference type="Proteomes" id="UP001500604">
    <property type="component" value="Unassembled WGS sequence"/>
</dbReference>
<evidence type="ECO:0000256" key="3">
    <source>
        <dbReference type="ARBA" id="ARBA00020392"/>
    </source>
</evidence>
<keyword evidence="4" id="KW-0813">Transport</keyword>
<keyword evidence="7" id="KW-1005">Bacterial flagellum biogenesis</keyword>
<evidence type="ECO:0000256" key="2">
    <source>
        <dbReference type="ARBA" id="ARBA00010004"/>
    </source>
</evidence>
<keyword evidence="8" id="KW-0653">Protein transport</keyword>
<proteinExistence type="inferred from homology"/>
<evidence type="ECO:0000313" key="11">
    <source>
        <dbReference type="EMBL" id="GAA4649542.1"/>
    </source>
</evidence>
<keyword evidence="9" id="KW-0472">Membrane</keyword>
<accession>A0ABP8V0Y7</accession>
<reference evidence="12" key="1">
    <citation type="journal article" date="2019" name="Int. J. Syst. Evol. Microbiol.">
        <title>The Global Catalogue of Microorganisms (GCM) 10K type strain sequencing project: providing services to taxonomists for standard genome sequencing and annotation.</title>
        <authorList>
            <consortium name="The Broad Institute Genomics Platform"/>
            <consortium name="The Broad Institute Genome Sequencing Center for Infectious Disease"/>
            <person name="Wu L."/>
            <person name="Ma J."/>
        </authorList>
    </citation>
    <scope>NUCLEOTIDE SEQUENCE [LARGE SCALE GENOMIC DNA]</scope>
    <source>
        <strain evidence="12">JCM 17805</strain>
    </source>
</reference>
<dbReference type="InterPro" id="IPR053716">
    <property type="entry name" value="Flag_assembly_chemotaxis_eff"/>
</dbReference>
<keyword evidence="5" id="KW-1003">Cell membrane</keyword>
<evidence type="ECO:0000256" key="1">
    <source>
        <dbReference type="ARBA" id="ARBA00004413"/>
    </source>
</evidence>
<comment type="caution">
    <text evidence="11">The sequence shown here is derived from an EMBL/GenBank/DDBJ whole genome shotgun (WGS) entry which is preliminary data.</text>
</comment>
<dbReference type="RefSeq" id="WP_345195421.1">
    <property type="nucleotide sequence ID" value="NZ_BAABFL010000135.1"/>
</dbReference>
<evidence type="ECO:0000256" key="9">
    <source>
        <dbReference type="ARBA" id="ARBA00023136"/>
    </source>
</evidence>
<evidence type="ECO:0000256" key="4">
    <source>
        <dbReference type="ARBA" id="ARBA00022448"/>
    </source>
</evidence>
<comment type="subcellular location">
    <subcellularLocation>
        <location evidence="1">Cell membrane</location>
        <topology evidence="1">Peripheral membrane protein</topology>
        <orientation evidence="1">Cytoplasmic side</orientation>
    </subcellularLocation>
</comment>